<dbReference type="EMBL" id="RCYZ01000015">
    <property type="protein sequence ID" value="TPG58697.1"/>
    <property type="molecule type" value="Genomic_DNA"/>
</dbReference>
<reference evidence="2 3" key="1">
    <citation type="journal article" date="2019" name="Environ. Microbiol.">
        <title>Species interactions and distinct microbial communities in high Arctic permafrost affected cryosols are associated with the CH4 and CO2 gas fluxes.</title>
        <authorList>
            <person name="Altshuler I."/>
            <person name="Hamel J."/>
            <person name="Turney S."/>
            <person name="Magnuson E."/>
            <person name="Levesque R."/>
            <person name="Greer C."/>
            <person name="Whyte L.G."/>
        </authorList>
    </citation>
    <scope>NUCLEOTIDE SEQUENCE [LARGE SCALE GENOMIC DNA]</scope>
    <source>
        <strain evidence="2 3">S9.2P</strain>
    </source>
</reference>
<dbReference type="AlphaFoldDB" id="A0A502G969"/>
<sequence>MLTACGQKHDGTPYGINPTKHEYGHRKSPADTTRHSDIYVDGVPKGAELNAVTNGASVGQPMSNH</sequence>
<dbReference type="Proteomes" id="UP000317646">
    <property type="component" value="Unassembled WGS sequence"/>
</dbReference>
<accession>A0A502G969</accession>
<feature type="compositionally biased region" description="Basic and acidic residues" evidence="1">
    <location>
        <begin position="28"/>
        <end position="37"/>
    </location>
</feature>
<evidence type="ECO:0000256" key="1">
    <source>
        <dbReference type="SAM" id="MobiDB-lite"/>
    </source>
</evidence>
<gene>
    <name evidence="2" type="ORF">EAH73_22095</name>
</gene>
<proteinExistence type="predicted"/>
<protein>
    <submittedName>
        <fullName evidence="2">Uncharacterized protein</fullName>
    </submittedName>
</protein>
<organism evidence="2 3">
    <name type="scientific">Hymenobacter nivis</name>
    <dbReference type="NCBI Taxonomy" id="1850093"/>
    <lineage>
        <taxon>Bacteria</taxon>
        <taxon>Pseudomonadati</taxon>
        <taxon>Bacteroidota</taxon>
        <taxon>Cytophagia</taxon>
        <taxon>Cytophagales</taxon>
        <taxon>Hymenobacteraceae</taxon>
        <taxon>Hymenobacter</taxon>
    </lineage>
</organism>
<evidence type="ECO:0000313" key="3">
    <source>
        <dbReference type="Proteomes" id="UP000317646"/>
    </source>
</evidence>
<keyword evidence="3" id="KW-1185">Reference proteome</keyword>
<feature type="region of interest" description="Disordered" evidence="1">
    <location>
        <begin position="1"/>
        <end position="37"/>
    </location>
</feature>
<comment type="caution">
    <text evidence="2">The sequence shown here is derived from an EMBL/GenBank/DDBJ whole genome shotgun (WGS) entry which is preliminary data.</text>
</comment>
<name>A0A502G969_9BACT</name>
<evidence type="ECO:0000313" key="2">
    <source>
        <dbReference type="EMBL" id="TPG58697.1"/>
    </source>
</evidence>